<evidence type="ECO:0000256" key="2">
    <source>
        <dbReference type="ARBA" id="ARBA00022737"/>
    </source>
</evidence>
<dbReference type="EMBL" id="LSRQ01001888">
    <property type="protein sequence ID" value="OAY76187.1"/>
    <property type="molecule type" value="Genomic_DNA"/>
</dbReference>
<dbReference type="SMART" id="SM00369">
    <property type="entry name" value="LRR_TYP"/>
    <property type="match status" value="3"/>
</dbReference>
<sequence length="663" mass="75392">MVDKFGRLTPVPTELKKLAGTLSAIRDEKALRGWLRRLKDVAYDIDDLLDEDLAKNRKRSLADRDSRTTNWMEQTKNYTGSSYIKIHDQVHDLAQSTSGEECSSIDIANNRRDIYPMIRYSSFVDKKEAIPLILEILNKAKRLRTFYFVKSCNGVPIEEEDTMLKILETLFSRVKILRALYLRSYPIKELPISVSNLRHLRYLNLSWTDLETLPQSIRFLQNLQFLNLEGCKFLKELPDSIGNLSKLLTLNLESCVRFVSLPTSIGHLKSLQTLNLGYTEIEKLPESLCCLSDLRSINLQGCSSLLELPENMKDMTRLTNLHTGNCYKLTGMPSGIGRLSRLRELPLLVLSEKSDCGLTELSRLNLEGELCINKLENVKDFHQARNAHLKEKHGLESLELSWSLDTYKKEMEACERATDQAGRSGQDLFRALVLAENVLEGLQPHENLTELRIQGYWGRTFPQWLEQSLPNLAQLQLYSCFRCKTLPKISQLRNLMCLYLGKLPAVESLPPLGQLPSLIFLHLESLLAVKSLGSEFYAASDGAFLKLESLELNYMPQLEEWHDGPAGRQSFPRLLRLRPLDCPKLTVLPSSFPSVERLHLCADDELLLSSLPSGAFPNLKANHPPTCKDPQVKVIFTAKNWSPLLLSFSPVLLPRTFLHSSDI</sequence>
<dbReference type="Proteomes" id="UP000092600">
    <property type="component" value="Unassembled WGS sequence"/>
</dbReference>
<dbReference type="InterPro" id="IPR003591">
    <property type="entry name" value="Leu-rich_rpt_typical-subtyp"/>
</dbReference>
<dbReference type="InterPro" id="IPR032675">
    <property type="entry name" value="LRR_dom_sf"/>
</dbReference>
<name>A0A199VGE5_ANACO</name>
<dbReference type="Gene3D" id="3.80.10.10">
    <property type="entry name" value="Ribonuclease Inhibitor"/>
    <property type="match status" value="2"/>
</dbReference>
<evidence type="ECO:0000313" key="6">
    <source>
        <dbReference type="Proteomes" id="UP000092600"/>
    </source>
</evidence>
<dbReference type="AlphaFoldDB" id="A0A199VGE5"/>
<gene>
    <name evidence="5" type="ORF">ACMD2_04568</name>
</gene>
<keyword evidence="2" id="KW-0677">Repeat</keyword>
<dbReference type="InterPro" id="IPR056789">
    <property type="entry name" value="LRR_R13L1-DRL21"/>
</dbReference>
<accession>A0A199VGE5</accession>
<comment type="caution">
    <text evidence="5">The sequence shown here is derived from an EMBL/GenBank/DDBJ whole genome shotgun (WGS) entry which is preliminary data.</text>
</comment>
<evidence type="ECO:0000256" key="1">
    <source>
        <dbReference type="ARBA" id="ARBA00022614"/>
    </source>
</evidence>
<dbReference type="Pfam" id="PF23598">
    <property type="entry name" value="LRR_14"/>
    <property type="match status" value="1"/>
</dbReference>
<dbReference type="STRING" id="4615.A0A199VGE5"/>
<evidence type="ECO:0000259" key="3">
    <source>
        <dbReference type="Pfam" id="PF23598"/>
    </source>
</evidence>
<dbReference type="PANTHER" id="PTHR47186:SF3">
    <property type="entry name" value="OS09G0267800 PROTEIN"/>
    <property type="match status" value="1"/>
</dbReference>
<dbReference type="Gene3D" id="1.20.5.4130">
    <property type="match status" value="1"/>
</dbReference>
<keyword evidence="1" id="KW-0433">Leucine-rich repeat</keyword>
<organism evidence="5 6">
    <name type="scientific">Ananas comosus</name>
    <name type="common">Pineapple</name>
    <name type="synonym">Ananas ananas</name>
    <dbReference type="NCBI Taxonomy" id="4615"/>
    <lineage>
        <taxon>Eukaryota</taxon>
        <taxon>Viridiplantae</taxon>
        <taxon>Streptophyta</taxon>
        <taxon>Embryophyta</taxon>
        <taxon>Tracheophyta</taxon>
        <taxon>Spermatophyta</taxon>
        <taxon>Magnoliopsida</taxon>
        <taxon>Liliopsida</taxon>
        <taxon>Poales</taxon>
        <taxon>Bromeliaceae</taxon>
        <taxon>Bromelioideae</taxon>
        <taxon>Ananas</taxon>
    </lineage>
</organism>
<evidence type="ECO:0000259" key="4">
    <source>
        <dbReference type="Pfam" id="PF25019"/>
    </source>
</evidence>
<dbReference type="Pfam" id="PF25019">
    <property type="entry name" value="LRR_R13L1-DRL21"/>
    <property type="match status" value="1"/>
</dbReference>
<dbReference type="SUPFAM" id="SSF52058">
    <property type="entry name" value="L domain-like"/>
    <property type="match status" value="1"/>
</dbReference>
<evidence type="ECO:0000313" key="5">
    <source>
        <dbReference type="EMBL" id="OAY76187.1"/>
    </source>
</evidence>
<proteinExistence type="predicted"/>
<feature type="domain" description="R13L1/DRL21-like LRR repeat region" evidence="4">
    <location>
        <begin position="358"/>
        <end position="502"/>
    </location>
</feature>
<reference evidence="5 6" key="1">
    <citation type="journal article" date="2016" name="DNA Res.">
        <title>The draft genome of MD-2 pineapple using hybrid error correction of long reads.</title>
        <authorList>
            <person name="Redwan R.M."/>
            <person name="Saidin A."/>
            <person name="Kumar S.V."/>
        </authorList>
    </citation>
    <scope>NUCLEOTIDE SEQUENCE [LARGE SCALE GENOMIC DNA]</scope>
    <source>
        <strain evidence="6">cv. MD2</strain>
        <tissue evidence="5">Leaf</tissue>
    </source>
</reference>
<feature type="domain" description="Disease resistance R13L4/SHOC-2-like LRR" evidence="3">
    <location>
        <begin position="171"/>
        <end position="275"/>
    </location>
</feature>
<dbReference type="PANTHER" id="PTHR47186">
    <property type="entry name" value="LEUCINE-RICH REPEAT-CONTAINING PROTEIN 57"/>
    <property type="match status" value="1"/>
</dbReference>
<protein>
    <submittedName>
        <fullName evidence="5">Putative disease resistance RPP13-like protein 1</fullName>
    </submittedName>
</protein>
<dbReference type="InterPro" id="IPR055414">
    <property type="entry name" value="LRR_R13L4/SHOC2-like"/>
</dbReference>